<sequence length="134" mass="14390">MSTRATLRALVVDDSAVIRELIAVNLQLEGFEVTTAADGQAALDLAVELAPDVITLDVMMPRMSGFDVVARLRDDPATAWIPIVMVTGRAQAADVSRGEALGVEAYLTKPFEPAELVEVVTRLASDARRGSRRP</sequence>
<dbReference type="InterPro" id="IPR001789">
    <property type="entry name" value="Sig_transdc_resp-reg_receiver"/>
</dbReference>
<proteinExistence type="predicted"/>
<comment type="caution">
    <text evidence="4">The sequence shown here is derived from an EMBL/GenBank/DDBJ whole genome shotgun (WGS) entry which is preliminary data.</text>
</comment>
<evidence type="ECO:0000313" key="4">
    <source>
        <dbReference type="EMBL" id="MBY9075618.1"/>
    </source>
</evidence>
<reference evidence="4 5" key="1">
    <citation type="submission" date="2021-08" db="EMBL/GenBank/DDBJ databases">
        <title>Nocardioides bacterium WL0053 sp. nov., isolated from the sediment.</title>
        <authorList>
            <person name="Wang L."/>
            <person name="Zhang D."/>
            <person name="Zhang A."/>
        </authorList>
    </citation>
    <scope>NUCLEOTIDE SEQUENCE [LARGE SCALE GENOMIC DNA]</scope>
    <source>
        <strain evidence="4 5">WL0053</strain>
    </source>
</reference>
<dbReference type="Proteomes" id="UP000754710">
    <property type="component" value="Unassembled WGS sequence"/>
</dbReference>
<keyword evidence="1 2" id="KW-0597">Phosphoprotein</keyword>
<dbReference type="PANTHER" id="PTHR44591">
    <property type="entry name" value="STRESS RESPONSE REGULATOR PROTEIN 1"/>
    <property type="match status" value="1"/>
</dbReference>
<accession>A0ABS7RKP0</accession>
<dbReference type="Gene3D" id="3.40.50.2300">
    <property type="match status" value="1"/>
</dbReference>
<feature type="domain" description="Response regulatory" evidence="3">
    <location>
        <begin position="8"/>
        <end position="124"/>
    </location>
</feature>
<dbReference type="PROSITE" id="PS50110">
    <property type="entry name" value="RESPONSE_REGULATORY"/>
    <property type="match status" value="1"/>
</dbReference>
<protein>
    <submittedName>
        <fullName evidence="4">Response regulator</fullName>
    </submittedName>
</protein>
<evidence type="ECO:0000256" key="1">
    <source>
        <dbReference type="ARBA" id="ARBA00022553"/>
    </source>
</evidence>
<feature type="modified residue" description="4-aspartylphosphate" evidence="2">
    <location>
        <position position="57"/>
    </location>
</feature>
<gene>
    <name evidence="4" type="ORF">K1X13_12370</name>
</gene>
<dbReference type="InterPro" id="IPR050595">
    <property type="entry name" value="Bact_response_regulator"/>
</dbReference>
<dbReference type="Pfam" id="PF00072">
    <property type="entry name" value="Response_reg"/>
    <property type="match status" value="1"/>
</dbReference>
<dbReference type="RefSeq" id="WP_221025345.1">
    <property type="nucleotide sequence ID" value="NZ_JAIEZQ010000002.1"/>
</dbReference>
<evidence type="ECO:0000259" key="3">
    <source>
        <dbReference type="PROSITE" id="PS50110"/>
    </source>
</evidence>
<dbReference type="EMBL" id="JAIEZQ010000002">
    <property type="protein sequence ID" value="MBY9075618.1"/>
    <property type="molecule type" value="Genomic_DNA"/>
</dbReference>
<evidence type="ECO:0000313" key="5">
    <source>
        <dbReference type="Proteomes" id="UP000754710"/>
    </source>
</evidence>
<dbReference type="SUPFAM" id="SSF52172">
    <property type="entry name" value="CheY-like"/>
    <property type="match status" value="1"/>
</dbReference>
<dbReference type="PANTHER" id="PTHR44591:SF3">
    <property type="entry name" value="RESPONSE REGULATORY DOMAIN-CONTAINING PROTEIN"/>
    <property type="match status" value="1"/>
</dbReference>
<organism evidence="4 5">
    <name type="scientific">Nocardioides jiangsuensis</name>
    <dbReference type="NCBI Taxonomy" id="2866161"/>
    <lineage>
        <taxon>Bacteria</taxon>
        <taxon>Bacillati</taxon>
        <taxon>Actinomycetota</taxon>
        <taxon>Actinomycetes</taxon>
        <taxon>Propionibacteriales</taxon>
        <taxon>Nocardioidaceae</taxon>
        <taxon>Nocardioides</taxon>
    </lineage>
</organism>
<dbReference type="SMART" id="SM00448">
    <property type="entry name" value="REC"/>
    <property type="match status" value="1"/>
</dbReference>
<name>A0ABS7RKP0_9ACTN</name>
<keyword evidence="5" id="KW-1185">Reference proteome</keyword>
<dbReference type="InterPro" id="IPR011006">
    <property type="entry name" value="CheY-like_superfamily"/>
</dbReference>
<evidence type="ECO:0000256" key="2">
    <source>
        <dbReference type="PROSITE-ProRule" id="PRU00169"/>
    </source>
</evidence>